<dbReference type="PROSITE" id="PS51140">
    <property type="entry name" value="CUE"/>
    <property type="match status" value="1"/>
</dbReference>
<dbReference type="InterPro" id="IPR041800">
    <property type="entry name" value="ASCC2_CUE"/>
</dbReference>
<dbReference type="SUPFAM" id="SSF46934">
    <property type="entry name" value="UBA-like"/>
    <property type="match status" value="1"/>
</dbReference>
<dbReference type="STRING" id="7395.A0A1A9UE96"/>
<dbReference type="GO" id="GO:0043130">
    <property type="term" value="F:ubiquitin binding"/>
    <property type="evidence" value="ECO:0007669"/>
    <property type="project" value="InterPro"/>
</dbReference>
<dbReference type="PANTHER" id="PTHR21494">
    <property type="entry name" value="ACTIVATING SIGNAL COINTEGRATOR 1 COMPLEX SUBUNIT 2 ASC-1 COMPLEX SUBUNIT P100"/>
    <property type="match status" value="1"/>
</dbReference>
<dbReference type="EnsemblMetazoa" id="GAUT001846-RA">
    <property type="protein sequence ID" value="GAUT001846-PA"/>
    <property type="gene ID" value="GAUT001846"/>
</dbReference>
<evidence type="ECO:0000256" key="1">
    <source>
        <dbReference type="SAM" id="MobiDB-lite"/>
    </source>
</evidence>
<accession>A0A1A9UE96</accession>
<feature type="compositionally biased region" description="Basic and acidic residues" evidence="1">
    <location>
        <begin position="699"/>
        <end position="715"/>
    </location>
</feature>
<evidence type="ECO:0000313" key="4">
    <source>
        <dbReference type="Proteomes" id="UP000078200"/>
    </source>
</evidence>
<dbReference type="CDD" id="cd14364">
    <property type="entry name" value="CUE_ASCC2"/>
    <property type="match status" value="1"/>
</dbReference>
<proteinExistence type="predicted"/>
<dbReference type="PANTHER" id="PTHR21494:SF0">
    <property type="entry name" value="ACTIVATING SIGNAL COINTEGRATOR 1 COMPLEX SUBUNIT 2"/>
    <property type="match status" value="1"/>
</dbReference>
<reference evidence="3" key="1">
    <citation type="submission" date="2020-05" db="UniProtKB">
        <authorList>
            <consortium name="EnsemblMetazoa"/>
        </authorList>
    </citation>
    <scope>IDENTIFICATION</scope>
    <source>
        <strain evidence="3">TTRI</strain>
    </source>
</reference>
<feature type="domain" description="CUE" evidence="2">
    <location>
        <begin position="450"/>
        <end position="492"/>
    </location>
</feature>
<dbReference type="GO" id="GO:0006355">
    <property type="term" value="P:regulation of DNA-templated transcription"/>
    <property type="evidence" value="ECO:0007669"/>
    <property type="project" value="TreeGrafter"/>
</dbReference>
<organism evidence="3 4">
    <name type="scientific">Glossina austeni</name>
    <name type="common">Savannah tsetse fly</name>
    <dbReference type="NCBI Taxonomy" id="7395"/>
    <lineage>
        <taxon>Eukaryota</taxon>
        <taxon>Metazoa</taxon>
        <taxon>Ecdysozoa</taxon>
        <taxon>Arthropoda</taxon>
        <taxon>Hexapoda</taxon>
        <taxon>Insecta</taxon>
        <taxon>Pterygota</taxon>
        <taxon>Neoptera</taxon>
        <taxon>Endopterygota</taxon>
        <taxon>Diptera</taxon>
        <taxon>Brachycera</taxon>
        <taxon>Muscomorpha</taxon>
        <taxon>Hippoboscoidea</taxon>
        <taxon>Glossinidae</taxon>
        <taxon>Glossina</taxon>
    </lineage>
</organism>
<protein>
    <submittedName>
        <fullName evidence="3">CUE domain-containing protein</fullName>
    </submittedName>
</protein>
<dbReference type="VEuPathDB" id="VectorBase:GAUT001846"/>
<keyword evidence="4" id="KW-1185">Reference proteome</keyword>
<evidence type="ECO:0000259" key="2">
    <source>
        <dbReference type="PROSITE" id="PS51140"/>
    </source>
</evidence>
<feature type="compositionally biased region" description="Basic residues" evidence="1">
    <location>
        <begin position="718"/>
        <end position="737"/>
    </location>
</feature>
<name>A0A1A9UE96_GLOAU</name>
<sequence length="737" mass="83921">MLPANPNHKSLKYLSFAVVGDGFKRSVPALDKFWAPRSVFAHFTGLIDSGGQIKRGAALEQWQYEAESFKDDMEFLLRHAHHEFWSYMVYQKSALASVVSFLQNCIPFYVNILGVSIPDNLERLHEDILNLVVRIIFRILTAKESSECWIEKDHLRELVYQNYLISVPMLLDLLIAVGNAVSENVTLLRKIFEWLLALEPKYKQDLITSVKFLETAFRSIQMQTDNEGFEGAGGGLLDKMSDTPFDDVVLYTLNCSFTISVLLDVCPEMRSLCGEEGFAQHIARFYDTTLPQLYKNVYNINSSASSLVWLNQSRIQFLRAFRSIISFHVEAVLTDPASSLAPSEDFIAILTECLAEQAFVVDYERLYPIALDVEILKQACNELDSFKITFLIEGYQRERNVEAFKSNQQTNVEQSKDNGHVLNVENKSPEIYLNGKTNVHAISNPVQQRDIESEIAMVLDCLPDLGTGFIRRLLARYDNGEEAIAALLEENLPPDLFDLDRSEVYIPPDLQDKLTQEVGVKHYNVFDGDKYDVLTQDDPKCVVKKGKGFPNAPKNVAQLLDDKSDIALLRDRYREYSLIAEGDSTEEKEYDDEYDDSYEVVLESESRAVKSKQFKQVLGDIADESEDESDSEDCDEIVKEKRIETGENDGREKFAHFCENPEDVRARYEMSCKMKSSQKSGSRKMQNHRDVVGGVKGQGQDKEVLRNRQKKENQKSTRANHNRKAGAAFKRSKGMIS</sequence>
<feature type="region of interest" description="Disordered" evidence="1">
    <location>
        <begin position="671"/>
        <end position="737"/>
    </location>
</feature>
<dbReference type="Proteomes" id="UP000078200">
    <property type="component" value="Unassembled WGS sequence"/>
</dbReference>
<dbReference type="AlphaFoldDB" id="A0A1A9UE96"/>
<dbReference type="InterPro" id="IPR009060">
    <property type="entry name" value="UBA-like_sf"/>
</dbReference>
<dbReference type="Gene3D" id="1.10.8.10">
    <property type="entry name" value="DNA helicase RuvA subunit, C-terminal domain"/>
    <property type="match status" value="1"/>
</dbReference>
<dbReference type="InterPro" id="IPR003892">
    <property type="entry name" value="CUE"/>
</dbReference>
<evidence type="ECO:0000313" key="3">
    <source>
        <dbReference type="EnsemblMetazoa" id="GAUT001846-PA"/>
    </source>
</evidence>
<dbReference type="InterPro" id="IPR052586">
    <property type="entry name" value="ASCC2"/>
</dbReference>